<proteinExistence type="predicted"/>
<organism evidence="1 2">
    <name type="scientific">Catenuloplanes indicus</name>
    <dbReference type="NCBI Taxonomy" id="137267"/>
    <lineage>
        <taxon>Bacteria</taxon>
        <taxon>Bacillati</taxon>
        <taxon>Actinomycetota</taxon>
        <taxon>Actinomycetes</taxon>
        <taxon>Micromonosporales</taxon>
        <taxon>Micromonosporaceae</taxon>
        <taxon>Catenuloplanes</taxon>
    </lineage>
</organism>
<comment type="caution">
    <text evidence="1">The sequence shown here is derived from an EMBL/GenBank/DDBJ whole genome shotgun (WGS) entry which is preliminary data.</text>
</comment>
<name>A0AAE3W7K1_9ACTN</name>
<gene>
    <name evidence="1" type="ORF">J2S42_006793</name>
</gene>
<protein>
    <recommendedName>
        <fullName evidence="3">Prenyltransferase</fullName>
    </recommendedName>
</protein>
<dbReference type="SUPFAM" id="SSF81853">
    <property type="entry name" value="Family 10 polysaccharide lyase"/>
    <property type="match status" value="1"/>
</dbReference>
<sequence length="304" mass="32572">MTRADTETITRAGSFIRLTGRVLEQRLFGHRFERADPAGVRAALEAYRAPDGGFAFGLEPDVRGPAAQPLAVPSALHLLAEIGQLDQGAGGALCDWLARVSGPGGGAPSVLPSLAAYPHPPFLPVPDPGADVPGDLLATGQIAGPLLAHGIAHPWLDGAVAFCWAAIDEIERTHPYEVRAALDFLDHAPDRDRAVRAADRLGRLVREQRLVPSDPADPEADASIAPGYAPGEWTYAHDYARRPDSLAARWFTDKEMTRSLEFLAGQQGADGGWPITYVQWAPNTATEARAGITLHALHTLRAWD</sequence>
<dbReference type="InterPro" id="IPR008930">
    <property type="entry name" value="Terpenoid_cyclase/PrenylTrfase"/>
</dbReference>
<keyword evidence="2" id="KW-1185">Reference proteome</keyword>
<evidence type="ECO:0008006" key="3">
    <source>
        <dbReference type="Google" id="ProtNLM"/>
    </source>
</evidence>
<evidence type="ECO:0000313" key="1">
    <source>
        <dbReference type="EMBL" id="MDQ0370124.1"/>
    </source>
</evidence>
<dbReference type="EMBL" id="JAUSUZ010000001">
    <property type="protein sequence ID" value="MDQ0370124.1"/>
    <property type="molecule type" value="Genomic_DNA"/>
</dbReference>
<evidence type="ECO:0000313" key="2">
    <source>
        <dbReference type="Proteomes" id="UP001240236"/>
    </source>
</evidence>
<dbReference type="SUPFAM" id="SSF48239">
    <property type="entry name" value="Terpenoid cyclases/Protein prenyltransferases"/>
    <property type="match status" value="1"/>
</dbReference>
<dbReference type="Proteomes" id="UP001240236">
    <property type="component" value="Unassembled WGS sequence"/>
</dbReference>
<accession>A0AAE3W7K1</accession>
<dbReference type="RefSeq" id="WP_307245856.1">
    <property type="nucleotide sequence ID" value="NZ_JAUSUZ010000001.1"/>
</dbReference>
<reference evidence="1 2" key="1">
    <citation type="submission" date="2023-07" db="EMBL/GenBank/DDBJ databases">
        <title>Sequencing the genomes of 1000 actinobacteria strains.</title>
        <authorList>
            <person name="Klenk H.-P."/>
        </authorList>
    </citation>
    <scope>NUCLEOTIDE SEQUENCE [LARGE SCALE GENOMIC DNA]</scope>
    <source>
        <strain evidence="1 2">DSM 44709</strain>
    </source>
</reference>
<dbReference type="AlphaFoldDB" id="A0AAE3W7K1"/>